<dbReference type="PROSITE" id="PS50005">
    <property type="entry name" value="TPR"/>
    <property type="match status" value="1"/>
</dbReference>
<evidence type="ECO:0000256" key="3">
    <source>
        <dbReference type="PROSITE-ProRule" id="PRU00339"/>
    </source>
</evidence>
<protein>
    <submittedName>
        <fullName evidence="8">SARP family transcriptional regulator</fullName>
    </submittedName>
</protein>
<dbReference type="SUPFAM" id="SSF52540">
    <property type="entry name" value="P-loop containing nucleoside triphosphate hydrolases"/>
    <property type="match status" value="1"/>
</dbReference>
<dbReference type="PROSITE" id="PS50943">
    <property type="entry name" value="HTH_CROC1"/>
    <property type="match status" value="1"/>
</dbReference>
<keyword evidence="2 4" id="KW-0238">DNA-binding</keyword>
<dbReference type="GO" id="GO:0000160">
    <property type="term" value="P:phosphorelay signal transduction system"/>
    <property type="evidence" value="ECO:0007669"/>
    <property type="project" value="InterPro"/>
</dbReference>
<dbReference type="InterPro" id="IPR001387">
    <property type="entry name" value="Cro/C1-type_HTH"/>
</dbReference>
<dbReference type="InterPro" id="IPR011990">
    <property type="entry name" value="TPR-like_helical_dom_sf"/>
</dbReference>
<dbReference type="InterPro" id="IPR036388">
    <property type="entry name" value="WH-like_DNA-bd_sf"/>
</dbReference>
<dbReference type="InterPro" id="IPR027417">
    <property type="entry name" value="P-loop_NTPase"/>
</dbReference>
<evidence type="ECO:0000313" key="9">
    <source>
        <dbReference type="Proteomes" id="UP000680750"/>
    </source>
</evidence>
<evidence type="ECO:0000256" key="2">
    <source>
        <dbReference type="ARBA" id="ARBA00023125"/>
    </source>
</evidence>
<dbReference type="GO" id="GO:0006355">
    <property type="term" value="P:regulation of DNA-templated transcription"/>
    <property type="evidence" value="ECO:0007669"/>
    <property type="project" value="InterPro"/>
</dbReference>
<dbReference type="Gene3D" id="1.10.260.40">
    <property type="entry name" value="lambda repressor-like DNA-binding domains"/>
    <property type="match status" value="1"/>
</dbReference>
<dbReference type="Proteomes" id="UP000680750">
    <property type="component" value="Chromosome"/>
</dbReference>
<dbReference type="SMART" id="SM00530">
    <property type="entry name" value="HTH_XRE"/>
    <property type="match status" value="1"/>
</dbReference>
<dbReference type="InterPro" id="IPR001867">
    <property type="entry name" value="OmpR/PhoB-type_DNA-bd"/>
</dbReference>
<feature type="region of interest" description="Disordered" evidence="5">
    <location>
        <begin position="64"/>
        <end position="96"/>
    </location>
</feature>
<sequence>MVVEKFRLPEGLREARRRLGLTQDALAARAGLSVRAVRDLERGRVPNPRPATLRRLAAALQPPDVEPLAADPPPVEPLAAGPSAAAPAAGPEALGRSRSDRVGTWLQVLGPLLVIRDGEPVPVGSARRASLLALLALYPNTPVAVSDLLQGVWPDLESPPPELLHTHVSRIRRLLGAGGPRLERVGGAYRLVVDETHVDLLAFRTAAREADAAWADGRPTAALESWARCWRLWRGAPLADLPALAGQPAAAAIQREITAAAIRHADAALTSTVPVRGIAETALTPLTRLATLDPLDEAVAARLIRVLAAVGRRAHALDTYHRIRQALADDLAVRPGRQLQAAYTDILRADDDAGRAGDSWAGAERPYRWPAPAQLPADIPDFTGRDTALAEVRRLCDPGAAPLVVISGAGGTGKTTLAVRAGHLLRERFPDGQLCVDLRGAAPVPAAPVDVLRLLLTALRVAVPDGLEPAAALLRSVLADRRVLLVLDDARDVAQVRPLLPGGSGCAVLITSRRQLADLPGARHVALPPMSLDESVELLGRIAGATRVGAEADAARRIATACDGFPLATRIAGARLAARRHWTVDHLATRLSEARQRLSELAVGDLAVSASFRLSYDGLTPPQARAFRLLGLWPGADIPEPTAAALLDLPHTGAEELLEHLVDVHLLASTAIGRYRMHDLVRAYANDLASAVDPPSARAAALRRAVTHTAGIARLTRYTLLRETEDAFPDRAAAMAWVGTEYTNLTALTQLCRDSDLDIDTSAAAHLALALSYYDKDCSDHLAGERHSREALRFAEAGDDPWLIAHSRNQVGGSLLMQFRTVEAEPVLERALTEFRSIGDRQGETTAIDNLGLVHLQARRWDAAGDHFAQALRLAEEADDQENQALARLNLGVLTGMRGHYRCSRELLTDALSMARRIEHPSLTNRTQINLGCAWRELGDFDQARACFTEAADRIRREGGRTELGWALCELATTHRLAGDHEQAARDCRQALRILRQIRAPYEESVALIELGHLATATGHPTQATEHWRAAHHILTELGSPEADDVHTLLTAAHHDEPDEATR</sequence>
<dbReference type="Pfam" id="PF13424">
    <property type="entry name" value="TPR_12"/>
    <property type="match status" value="2"/>
</dbReference>
<dbReference type="Pfam" id="PF00931">
    <property type="entry name" value="NB-ARC"/>
    <property type="match status" value="1"/>
</dbReference>
<dbReference type="PANTHER" id="PTHR47691">
    <property type="entry name" value="REGULATOR-RELATED"/>
    <property type="match status" value="1"/>
</dbReference>
<dbReference type="InterPro" id="IPR019734">
    <property type="entry name" value="TPR_rpt"/>
</dbReference>
<dbReference type="Gene3D" id="1.25.40.10">
    <property type="entry name" value="Tetratricopeptide repeat domain"/>
    <property type="match status" value="2"/>
</dbReference>
<dbReference type="Gene3D" id="1.10.10.10">
    <property type="entry name" value="Winged helix-like DNA-binding domain superfamily/Winged helix DNA-binding domain"/>
    <property type="match status" value="2"/>
</dbReference>
<feature type="compositionally biased region" description="Low complexity" evidence="5">
    <location>
        <begin position="77"/>
        <end position="94"/>
    </location>
</feature>
<keyword evidence="3" id="KW-0802">TPR repeat</keyword>
<dbReference type="Pfam" id="PF01381">
    <property type="entry name" value="HTH_3"/>
    <property type="match status" value="1"/>
</dbReference>
<dbReference type="PANTHER" id="PTHR47691:SF3">
    <property type="entry name" value="HTH-TYPE TRANSCRIPTIONAL REGULATOR RV0890C-RELATED"/>
    <property type="match status" value="1"/>
</dbReference>
<name>A0A810KWT0_9ACTN</name>
<feature type="domain" description="HTH cro/C1-type" evidence="6">
    <location>
        <begin position="12"/>
        <end position="68"/>
    </location>
</feature>
<feature type="DNA-binding region" description="OmpR/PhoB-type" evidence="4">
    <location>
        <begin position="97"/>
        <end position="193"/>
    </location>
</feature>
<dbReference type="CDD" id="cd00093">
    <property type="entry name" value="HTH_XRE"/>
    <property type="match status" value="1"/>
</dbReference>
<reference evidence="8" key="1">
    <citation type="submission" date="2020-08" db="EMBL/GenBank/DDBJ databases">
        <title>Whole genome shotgun sequence of Actinocatenispora sera NBRC 101916.</title>
        <authorList>
            <person name="Komaki H."/>
            <person name="Tamura T."/>
        </authorList>
    </citation>
    <scope>NUCLEOTIDE SEQUENCE</scope>
    <source>
        <strain evidence="8">NBRC 101916</strain>
    </source>
</reference>
<feature type="repeat" description="TPR" evidence="3">
    <location>
        <begin position="845"/>
        <end position="878"/>
    </location>
</feature>
<comment type="similarity">
    <text evidence="1">Belongs to the AfsR/DnrI/RedD regulatory family.</text>
</comment>
<keyword evidence="9" id="KW-1185">Reference proteome</keyword>
<dbReference type="KEGG" id="aser:Asera_10000"/>
<dbReference type="AlphaFoldDB" id="A0A810KWT0"/>
<dbReference type="GO" id="GO:0003677">
    <property type="term" value="F:DNA binding"/>
    <property type="evidence" value="ECO:0007669"/>
    <property type="project" value="UniProtKB-UniRule"/>
</dbReference>
<organism evidence="8 9">
    <name type="scientific">Actinocatenispora sera</name>
    <dbReference type="NCBI Taxonomy" id="390989"/>
    <lineage>
        <taxon>Bacteria</taxon>
        <taxon>Bacillati</taxon>
        <taxon>Actinomycetota</taxon>
        <taxon>Actinomycetes</taxon>
        <taxon>Micromonosporales</taxon>
        <taxon>Micromonosporaceae</taxon>
        <taxon>Actinocatenispora</taxon>
    </lineage>
</organism>
<dbReference type="SUPFAM" id="SSF47413">
    <property type="entry name" value="lambda repressor-like DNA-binding domains"/>
    <property type="match status" value="1"/>
</dbReference>
<feature type="domain" description="OmpR/PhoB-type" evidence="7">
    <location>
        <begin position="97"/>
        <end position="193"/>
    </location>
</feature>
<proteinExistence type="inferred from homology"/>
<dbReference type="InterPro" id="IPR016032">
    <property type="entry name" value="Sig_transdc_resp-reg_C-effctor"/>
</dbReference>
<dbReference type="SMART" id="SM00862">
    <property type="entry name" value="Trans_reg_C"/>
    <property type="match status" value="1"/>
</dbReference>
<dbReference type="Pfam" id="PF03704">
    <property type="entry name" value="BTAD"/>
    <property type="match status" value="1"/>
</dbReference>
<dbReference type="InterPro" id="IPR002182">
    <property type="entry name" value="NB-ARC"/>
</dbReference>
<dbReference type="PRINTS" id="PR00364">
    <property type="entry name" value="DISEASERSIST"/>
</dbReference>
<dbReference type="InterPro" id="IPR005158">
    <property type="entry name" value="BTAD"/>
</dbReference>
<evidence type="ECO:0000256" key="4">
    <source>
        <dbReference type="PROSITE-ProRule" id="PRU01091"/>
    </source>
</evidence>
<dbReference type="PROSITE" id="PS51755">
    <property type="entry name" value="OMPR_PHOB"/>
    <property type="match status" value="1"/>
</dbReference>
<accession>A0A810KWT0</accession>
<evidence type="ECO:0000259" key="6">
    <source>
        <dbReference type="PROSITE" id="PS50943"/>
    </source>
</evidence>
<dbReference type="SMART" id="SM00028">
    <property type="entry name" value="TPR"/>
    <property type="match status" value="4"/>
</dbReference>
<evidence type="ECO:0000256" key="1">
    <source>
        <dbReference type="ARBA" id="ARBA00005820"/>
    </source>
</evidence>
<dbReference type="SMART" id="SM01043">
    <property type="entry name" value="BTAD"/>
    <property type="match status" value="1"/>
</dbReference>
<dbReference type="SUPFAM" id="SSF46894">
    <property type="entry name" value="C-terminal effector domain of the bipartite response regulators"/>
    <property type="match status" value="1"/>
</dbReference>
<dbReference type="Gene3D" id="3.40.50.300">
    <property type="entry name" value="P-loop containing nucleotide triphosphate hydrolases"/>
    <property type="match status" value="1"/>
</dbReference>
<dbReference type="EMBL" id="AP023354">
    <property type="protein sequence ID" value="BCJ26892.1"/>
    <property type="molecule type" value="Genomic_DNA"/>
</dbReference>
<dbReference type="GO" id="GO:0043531">
    <property type="term" value="F:ADP binding"/>
    <property type="evidence" value="ECO:0007669"/>
    <property type="project" value="InterPro"/>
</dbReference>
<evidence type="ECO:0000313" key="8">
    <source>
        <dbReference type="EMBL" id="BCJ26892.1"/>
    </source>
</evidence>
<gene>
    <name evidence="8" type="ORF">Asera_10000</name>
</gene>
<evidence type="ECO:0000259" key="7">
    <source>
        <dbReference type="PROSITE" id="PS51755"/>
    </source>
</evidence>
<dbReference type="InterPro" id="IPR010982">
    <property type="entry name" value="Lambda_DNA-bd_dom_sf"/>
</dbReference>
<dbReference type="SUPFAM" id="SSF48452">
    <property type="entry name" value="TPR-like"/>
    <property type="match status" value="4"/>
</dbReference>
<evidence type="ECO:0000256" key="5">
    <source>
        <dbReference type="SAM" id="MobiDB-lite"/>
    </source>
</evidence>